<sequence length="98" mass="11065">MGCSVDICSTMMTQDMEKAEVLNAFFTSVFTSKTSFQESQVPETTGKDWSKEEDQVRESLSKLDVHKPTGPDGMHPRVLRELADVIARPLLIIFEQSR</sequence>
<feature type="compositionally biased region" description="Basic and acidic residues" evidence="1">
    <location>
        <begin position="45"/>
        <end position="76"/>
    </location>
</feature>
<evidence type="ECO:0000313" key="3">
    <source>
        <dbReference type="Proteomes" id="UP001623348"/>
    </source>
</evidence>
<dbReference type="PANTHER" id="PTHR33395:SF22">
    <property type="entry name" value="REVERSE TRANSCRIPTASE DOMAIN-CONTAINING PROTEIN"/>
    <property type="match status" value="1"/>
</dbReference>
<evidence type="ECO:0000256" key="1">
    <source>
        <dbReference type="SAM" id="MobiDB-lite"/>
    </source>
</evidence>
<protein>
    <submittedName>
        <fullName evidence="2">Mitochondrial enolase superfamily member 1</fullName>
    </submittedName>
</protein>
<comment type="caution">
    <text evidence="2">The sequence shown here is derived from an EMBL/GenBank/DDBJ whole genome shotgun (WGS) entry which is preliminary data.</text>
</comment>
<dbReference type="EMBL" id="BAAFJT010000308">
    <property type="protein sequence ID" value="GAB0209465.1"/>
    <property type="molecule type" value="Genomic_DNA"/>
</dbReference>
<proteinExistence type="predicted"/>
<accession>A0ABC9YHE6</accession>
<gene>
    <name evidence="2" type="ORF">GRJ2_003412200</name>
</gene>
<keyword evidence="3" id="KW-1185">Reference proteome</keyword>
<dbReference type="PANTHER" id="PTHR33395">
    <property type="entry name" value="TRANSCRIPTASE, PUTATIVE-RELATED-RELATED"/>
    <property type="match status" value="1"/>
</dbReference>
<reference evidence="2 3" key="1">
    <citation type="submission" date="2024-06" db="EMBL/GenBank/DDBJ databases">
        <title>The draft genome of Grus japonensis, version 3.</title>
        <authorList>
            <person name="Nabeshima K."/>
            <person name="Suzuki S."/>
            <person name="Onuma M."/>
        </authorList>
    </citation>
    <scope>NUCLEOTIDE SEQUENCE [LARGE SCALE GENOMIC DNA]</scope>
    <source>
        <strain evidence="2 3">451A</strain>
    </source>
</reference>
<feature type="region of interest" description="Disordered" evidence="1">
    <location>
        <begin position="34"/>
        <end position="76"/>
    </location>
</feature>
<organism evidence="2 3">
    <name type="scientific">Grus japonensis</name>
    <name type="common">Japanese crane</name>
    <name type="synonym">Red-crowned crane</name>
    <dbReference type="NCBI Taxonomy" id="30415"/>
    <lineage>
        <taxon>Eukaryota</taxon>
        <taxon>Metazoa</taxon>
        <taxon>Chordata</taxon>
        <taxon>Craniata</taxon>
        <taxon>Vertebrata</taxon>
        <taxon>Euteleostomi</taxon>
        <taxon>Archelosauria</taxon>
        <taxon>Archosauria</taxon>
        <taxon>Dinosauria</taxon>
        <taxon>Saurischia</taxon>
        <taxon>Theropoda</taxon>
        <taxon>Coelurosauria</taxon>
        <taxon>Aves</taxon>
        <taxon>Neognathae</taxon>
        <taxon>Neoaves</taxon>
        <taxon>Gruiformes</taxon>
        <taxon>Gruidae</taxon>
        <taxon>Grus</taxon>
    </lineage>
</organism>
<dbReference type="Proteomes" id="UP001623348">
    <property type="component" value="Unassembled WGS sequence"/>
</dbReference>
<dbReference type="AlphaFoldDB" id="A0ABC9YHE6"/>
<evidence type="ECO:0000313" key="2">
    <source>
        <dbReference type="EMBL" id="GAB0209465.1"/>
    </source>
</evidence>
<name>A0ABC9YHE6_GRUJA</name>